<accession>A0A6M0CHQ8</accession>
<organism evidence="1 2">
    <name type="scientific">Spongiivirga citrea</name>
    <dbReference type="NCBI Taxonomy" id="1481457"/>
    <lineage>
        <taxon>Bacteria</taxon>
        <taxon>Pseudomonadati</taxon>
        <taxon>Bacteroidota</taxon>
        <taxon>Flavobacteriia</taxon>
        <taxon>Flavobacteriales</taxon>
        <taxon>Flavobacteriaceae</taxon>
        <taxon>Spongiivirga</taxon>
    </lineage>
</organism>
<proteinExistence type="predicted"/>
<name>A0A6M0CHQ8_9FLAO</name>
<reference evidence="1 2" key="1">
    <citation type="submission" date="2020-01" db="EMBL/GenBank/DDBJ databases">
        <title>Spongiivirga citrea KCTC 32990T.</title>
        <authorList>
            <person name="Wang G."/>
        </authorList>
    </citation>
    <scope>NUCLEOTIDE SEQUENCE [LARGE SCALE GENOMIC DNA]</scope>
    <source>
        <strain evidence="1 2">KCTC 32990</strain>
    </source>
</reference>
<dbReference type="Proteomes" id="UP000474296">
    <property type="component" value="Unassembled WGS sequence"/>
</dbReference>
<dbReference type="EMBL" id="JAABOQ010000004">
    <property type="protein sequence ID" value="NER17496.1"/>
    <property type="molecule type" value="Genomic_DNA"/>
</dbReference>
<gene>
    <name evidence="1" type="ORF">GWK10_09760</name>
</gene>
<dbReference type="AlphaFoldDB" id="A0A6M0CHQ8"/>
<comment type="caution">
    <text evidence="1">The sequence shown here is derived from an EMBL/GenBank/DDBJ whole genome shotgun (WGS) entry which is preliminary data.</text>
</comment>
<sequence>MKNTILIVLFTFGIAFHASSQSLDEKYGENVNSLGNTLETLYGVISGPKGEKRNWELFNYLFLEDAKLIPSGQNRQGANAPRYLSTEDYIKLSGKWLEENGFFEKELHRKTEIFGSLVHVWSTYESFKNATDKEPFARGINSIQLYFDGSRYWVTNIYWTGERPDLPIPGEYLPKN</sequence>
<keyword evidence="2" id="KW-1185">Reference proteome</keyword>
<evidence type="ECO:0008006" key="3">
    <source>
        <dbReference type="Google" id="ProtNLM"/>
    </source>
</evidence>
<evidence type="ECO:0000313" key="2">
    <source>
        <dbReference type="Proteomes" id="UP000474296"/>
    </source>
</evidence>
<dbReference type="RefSeq" id="WP_164032076.1">
    <property type="nucleotide sequence ID" value="NZ_JAABOQ010000004.1"/>
</dbReference>
<evidence type="ECO:0000313" key="1">
    <source>
        <dbReference type="EMBL" id="NER17496.1"/>
    </source>
</evidence>
<protein>
    <recommendedName>
        <fullName evidence="3">Nuclear transport factor 2 family protein</fullName>
    </recommendedName>
</protein>